<evidence type="ECO:0000313" key="3">
    <source>
        <dbReference type="EMBL" id="XAM17364.1"/>
    </source>
</evidence>
<dbReference type="Proteomes" id="UP001434737">
    <property type="component" value="Chromosome"/>
</dbReference>
<name>A0ABZ3F4N6_9HELI</name>
<accession>A0ABZ3F4N6</accession>
<dbReference type="Pfam" id="PF09850">
    <property type="entry name" value="DotU"/>
    <property type="match status" value="1"/>
</dbReference>
<dbReference type="RefSeq" id="WP_300742601.1">
    <property type="nucleotide sequence ID" value="NZ_CP145316.1"/>
</dbReference>
<feature type="domain" description="Type IV / VI secretion system DotU" evidence="2">
    <location>
        <begin position="27"/>
        <end position="236"/>
    </location>
</feature>
<protein>
    <submittedName>
        <fullName evidence="3">Type IVB secretion system protein IcmH/DotU</fullName>
    </submittedName>
</protein>
<reference evidence="3 4" key="1">
    <citation type="submission" date="2024-02" db="EMBL/GenBank/DDBJ databases">
        <title>Genome and pathogenicity analysis of Helicobacter mastomyrinus isolated from mice.</title>
        <authorList>
            <person name="Zhu L."/>
        </authorList>
    </citation>
    <scope>NUCLEOTIDE SEQUENCE [LARGE SCALE GENOMIC DNA]</scope>
    <source>
        <strain evidence="3 4">Hm-17</strain>
    </source>
</reference>
<dbReference type="PANTHER" id="PTHR38033">
    <property type="entry name" value="MEMBRANE PROTEIN-RELATED"/>
    <property type="match status" value="1"/>
</dbReference>
<feature type="transmembrane region" description="Helical" evidence="1">
    <location>
        <begin position="216"/>
        <end position="235"/>
    </location>
</feature>
<dbReference type="PANTHER" id="PTHR38033:SF1">
    <property type="entry name" value="DOTU FAMILY TYPE IV_VI SECRETION SYSTEM PROTEIN"/>
    <property type="match status" value="1"/>
</dbReference>
<dbReference type="NCBIfam" id="NF038228">
    <property type="entry name" value="IcmH_DotU_IVB"/>
    <property type="match status" value="1"/>
</dbReference>
<proteinExistence type="predicted"/>
<keyword evidence="1" id="KW-0472">Membrane</keyword>
<organism evidence="3 4">
    <name type="scientific">Helicobacter mastomyrinus</name>
    <dbReference type="NCBI Taxonomy" id="287948"/>
    <lineage>
        <taxon>Bacteria</taxon>
        <taxon>Pseudomonadati</taxon>
        <taxon>Campylobacterota</taxon>
        <taxon>Epsilonproteobacteria</taxon>
        <taxon>Campylobacterales</taxon>
        <taxon>Helicobacteraceae</taxon>
        <taxon>Helicobacter</taxon>
    </lineage>
</organism>
<evidence type="ECO:0000313" key="4">
    <source>
        <dbReference type="Proteomes" id="UP001434737"/>
    </source>
</evidence>
<evidence type="ECO:0000259" key="2">
    <source>
        <dbReference type="Pfam" id="PF09850"/>
    </source>
</evidence>
<dbReference type="NCBIfam" id="TIGR03349">
    <property type="entry name" value="IV_VI_DotU"/>
    <property type="match status" value="1"/>
</dbReference>
<keyword evidence="4" id="KW-1185">Reference proteome</keyword>
<dbReference type="InterPro" id="IPR017732">
    <property type="entry name" value="T4/T6SS_DotU"/>
</dbReference>
<sequence>MNTEQELSLLLQTNFANHCNNMQNNKILHLTLPLLLFATRLSKTGTLDDSYITNTEETFANEILSIGSNLNALRCYEDKDLIKLRYCLCVFIDEMLLHNESFINSHFAKHTLTIRLFDEMLGGDKFYGIANQWLLTPSKHKDMLEFIYTCLILGYQGKYASDTQGKQKINHLCCNIANSLAPAMGSSEEKAFELALNHQEQTRILKLLHKKYLRPFWLMAIICSIVALFFLFSFLKLESQKAITQDTLKQNLQHFKVSPHED</sequence>
<dbReference type="Gene3D" id="1.25.40.590">
    <property type="entry name" value="Type IV / VI secretion system, DotU"/>
    <property type="match status" value="1"/>
</dbReference>
<gene>
    <name evidence="3" type="primary">icmH</name>
    <name evidence="3" type="ORF">V3I05_06655</name>
</gene>
<keyword evidence="1" id="KW-0812">Transmembrane</keyword>
<dbReference type="InterPro" id="IPR038522">
    <property type="entry name" value="T4/T6SS_DotU_sf"/>
</dbReference>
<dbReference type="EMBL" id="CP145316">
    <property type="protein sequence ID" value="XAM17364.1"/>
    <property type="molecule type" value="Genomic_DNA"/>
</dbReference>
<keyword evidence="1" id="KW-1133">Transmembrane helix</keyword>
<evidence type="ECO:0000256" key="1">
    <source>
        <dbReference type="SAM" id="Phobius"/>
    </source>
</evidence>